<dbReference type="SMART" id="SM00674">
    <property type="entry name" value="CENPB"/>
    <property type="match status" value="1"/>
</dbReference>
<evidence type="ECO:0000256" key="2">
    <source>
        <dbReference type="SAM" id="MobiDB-lite"/>
    </source>
</evidence>
<dbReference type="PROSITE" id="PS51253">
    <property type="entry name" value="HTH_CENPB"/>
    <property type="match status" value="1"/>
</dbReference>
<dbReference type="Pfam" id="PF03221">
    <property type="entry name" value="HTH_Tnp_Tc5"/>
    <property type="match status" value="1"/>
</dbReference>
<evidence type="ECO:0000313" key="5">
    <source>
        <dbReference type="Proteomes" id="UP000469452"/>
    </source>
</evidence>
<dbReference type="VEuPathDB" id="FungiDB:H257_10382"/>
<evidence type="ECO:0000259" key="3">
    <source>
        <dbReference type="PROSITE" id="PS51253"/>
    </source>
</evidence>
<proteinExistence type="predicted"/>
<dbReference type="GO" id="GO:0005634">
    <property type="term" value="C:nucleus"/>
    <property type="evidence" value="ECO:0007669"/>
    <property type="project" value="TreeGrafter"/>
</dbReference>
<dbReference type="InterPro" id="IPR004875">
    <property type="entry name" value="DDE_SF_endonuclease_dom"/>
</dbReference>
<dbReference type="Proteomes" id="UP000469452">
    <property type="component" value="Unassembled WGS sequence"/>
</dbReference>
<feature type="region of interest" description="Disordered" evidence="2">
    <location>
        <begin position="1"/>
        <end position="45"/>
    </location>
</feature>
<accession>A0A6A4Z4M0</accession>
<keyword evidence="1" id="KW-0238">DNA-binding</keyword>
<evidence type="ECO:0000313" key="4">
    <source>
        <dbReference type="EMBL" id="KAF0705072.1"/>
    </source>
</evidence>
<protein>
    <recommendedName>
        <fullName evidence="3">HTH CENPB-type domain-containing protein</fullName>
    </recommendedName>
</protein>
<dbReference type="SUPFAM" id="SSF46689">
    <property type="entry name" value="Homeodomain-like"/>
    <property type="match status" value="1"/>
</dbReference>
<comment type="caution">
    <text evidence="4">The sequence shown here is derived from an EMBL/GenBank/DDBJ whole genome shotgun (WGS) entry which is preliminary data.</text>
</comment>
<dbReference type="EMBL" id="VJMI01020233">
    <property type="protein sequence ID" value="KAF0705072.1"/>
    <property type="molecule type" value="Genomic_DNA"/>
</dbReference>
<gene>
    <name evidence="4" type="ORF">AaE_014671</name>
</gene>
<reference evidence="4 5" key="1">
    <citation type="submission" date="2019-06" db="EMBL/GenBank/DDBJ databases">
        <title>Genomics analysis of Aphanomyces spp. identifies a new class of oomycete effector associated with host adaptation.</title>
        <authorList>
            <person name="Gaulin E."/>
        </authorList>
    </citation>
    <scope>NUCLEOTIDE SEQUENCE [LARGE SCALE GENOMIC DNA]</scope>
    <source>
        <strain evidence="4 5">E</strain>
    </source>
</reference>
<sequence>MDEDSGTSAASEEDPSCNSIPTRRKGNRYGVCSPGRPKIFNGRPHQQRQYMRQSHDYQEKVEVIKSRDALHGMSATLTRFYPQLVGKDRRNKSKVVRDWVKMRTKVEQIGYSSRSQLKKLRSVGVGTSLNCATEAVIVQWVQDMRNEGIPVATIMLQLKARELAEEQGISSNQFKASRDWVDSFKKRHGFTLRQKTRQGQDKEEGASAALDAFSRRVHEVMLVNDITKCYNADQTGVFYEYLPKRTINARGVKTVWVRCGGKDKERATAMLLGDSDGNKYPLFIVLKQRKSTVATTVQSNINERQGFGPFVWREVTHLMAEYPSRLYGNPSAWWNEDISVEFLRFHFGSRSNMADKILLLWDDFSGHFTDKVQNYANEINVLLEKVPPRFTWSCQPADVAWNKPFKSQLRKYWVDTLMEQVRAHDNSKPFQLVPPDRSTIVRWVNTAWADLPQSTIIMGFRRTKLLLNNSSAVDGSDDEPDDDIDVYFGSINLATDIVVDESMEIFD</sequence>
<feature type="domain" description="HTH CENPB-type" evidence="3">
    <location>
        <begin position="121"/>
        <end position="194"/>
    </location>
</feature>
<organism evidence="4 5">
    <name type="scientific">Aphanomyces astaci</name>
    <name type="common">Crayfish plague agent</name>
    <dbReference type="NCBI Taxonomy" id="112090"/>
    <lineage>
        <taxon>Eukaryota</taxon>
        <taxon>Sar</taxon>
        <taxon>Stramenopiles</taxon>
        <taxon>Oomycota</taxon>
        <taxon>Saprolegniomycetes</taxon>
        <taxon>Saprolegniales</taxon>
        <taxon>Verrucalvaceae</taxon>
        <taxon>Aphanomyces</taxon>
    </lineage>
</organism>
<dbReference type="InterPro" id="IPR050863">
    <property type="entry name" value="CenT-Element_Derived"/>
</dbReference>
<dbReference type="InterPro" id="IPR006600">
    <property type="entry name" value="HTH_CenpB_DNA-bd_dom"/>
</dbReference>
<dbReference type="InterPro" id="IPR009057">
    <property type="entry name" value="Homeodomain-like_sf"/>
</dbReference>
<dbReference type="GO" id="GO:0003677">
    <property type="term" value="F:DNA binding"/>
    <property type="evidence" value="ECO:0007669"/>
    <property type="project" value="UniProtKB-KW"/>
</dbReference>
<dbReference type="Gene3D" id="1.10.10.60">
    <property type="entry name" value="Homeodomain-like"/>
    <property type="match status" value="1"/>
</dbReference>
<dbReference type="PANTHER" id="PTHR19303:SF57">
    <property type="entry name" value="HTH CENPB-TYPE DOMAIN-CONTAINING PROTEIN"/>
    <property type="match status" value="1"/>
</dbReference>
<dbReference type="AlphaFoldDB" id="A0A6A4Z4M0"/>
<dbReference type="Pfam" id="PF03184">
    <property type="entry name" value="DDE_1"/>
    <property type="match status" value="1"/>
</dbReference>
<dbReference type="PANTHER" id="PTHR19303">
    <property type="entry name" value="TRANSPOSON"/>
    <property type="match status" value="1"/>
</dbReference>
<evidence type="ECO:0000256" key="1">
    <source>
        <dbReference type="ARBA" id="ARBA00023125"/>
    </source>
</evidence>
<name>A0A6A4Z4M0_APHAT</name>
<feature type="compositionally biased region" description="Acidic residues" evidence="2">
    <location>
        <begin position="1"/>
        <end position="15"/>
    </location>
</feature>